<evidence type="ECO:0000256" key="2">
    <source>
        <dbReference type="ARBA" id="ARBA00022679"/>
    </source>
</evidence>
<dbReference type="GO" id="GO:0030639">
    <property type="term" value="P:polyketide biosynthetic process"/>
    <property type="evidence" value="ECO:0007669"/>
    <property type="project" value="TreeGrafter"/>
</dbReference>
<keyword evidence="3" id="KW-0012">Acyltransferase</keyword>
<evidence type="ECO:0000313" key="5">
    <source>
        <dbReference type="EMBL" id="KAG6674151.1"/>
    </source>
</evidence>
<dbReference type="PANTHER" id="PTHR11877:SF14">
    <property type="entry name" value="CHALCONE SYNTHASE"/>
    <property type="match status" value="1"/>
</dbReference>
<organism evidence="5 6">
    <name type="scientific">Carya illinoinensis</name>
    <name type="common">Pecan</name>
    <dbReference type="NCBI Taxonomy" id="32201"/>
    <lineage>
        <taxon>Eukaryota</taxon>
        <taxon>Viridiplantae</taxon>
        <taxon>Streptophyta</taxon>
        <taxon>Embryophyta</taxon>
        <taxon>Tracheophyta</taxon>
        <taxon>Spermatophyta</taxon>
        <taxon>Magnoliopsida</taxon>
        <taxon>eudicotyledons</taxon>
        <taxon>Gunneridae</taxon>
        <taxon>Pentapetalae</taxon>
        <taxon>rosids</taxon>
        <taxon>fabids</taxon>
        <taxon>Fagales</taxon>
        <taxon>Juglandaceae</taxon>
        <taxon>Carya</taxon>
    </lineage>
</organism>
<dbReference type="GO" id="GO:0016747">
    <property type="term" value="F:acyltransferase activity, transferring groups other than amino-acyl groups"/>
    <property type="evidence" value="ECO:0007669"/>
    <property type="project" value="InterPro"/>
</dbReference>
<dbReference type="InterPro" id="IPR011141">
    <property type="entry name" value="Polyketide_synthase_type-III"/>
</dbReference>
<evidence type="ECO:0000313" key="6">
    <source>
        <dbReference type="Proteomes" id="UP000811246"/>
    </source>
</evidence>
<dbReference type="InterPro" id="IPR001099">
    <property type="entry name" value="Chalcone/stilbene_synt_N"/>
</dbReference>
<gene>
    <name evidence="5" type="ORF">I3842_15G028600</name>
</gene>
<comment type="similarity">
    <text evidence="1">Belongs to the thiolase-like superfamily. Chalcone/stilbene synthases family.</text>
</comment>
<dbReference type="AlphaFoldDB" id="A0A922A8S8"/>
<dbReference type="Proteomes" id="UP000811246">
    <property type="component" value="Chromosome 15"/>
</dbReference>
<comment type="caution">
    <text evidence="5">The sequence shown here is derived from an EMBL/GenBank/DDBJ whole genome shotgun (WGS) entry which is preliminary data.</text>
</comment>
<dbReference type="FunFam" id="3.40.47.10:FF:000025">
    <property type="entry name" value="Chalcone synthase 2"/>
    <property type="match status" value="1"/>
</dbReference>
<dbReference type="Pfam" id="PF00195">
    <property type="entry name" value="Chal_sti_synt_N"/>
    <property type="match status" value="1"/>
</dbReference>
<accession>A0A922A8S8</accession>
<protein>
    <recommendedName>
        <fullName evidence="4">Chalcone/stilbene synthase N-terminal domain-containing protein</fullName>
    </recommendedName>
</protein>
<name>A0A922A8S8_CARIL</name>
<dbReference type="EMBL" id="CM031839">
    <property type="protein sequence ID" value="KAG6674151.1"/>
    <property type="molecule type" value="Genomic_DNA"/>
</dbReference>
<evidence type="ECO:0000256" key="3">
    <source>
        <dbReference type="ARBA" id="ARBA00023315"/>
    </source>
</evidence>
<evidence type="ECO:0000256" key="1">
    <source>
        <dbReference type="ARBA" id="ARBA00005531"/>
    </source>
</evidence>
<sequence>MTSIEKVREAQQDKGPATILAIGTANPPNCVYQSDYPNLYFHATNSKHMNELKHKFKRICEKSMIRKRFFHLTKEILKANPNIGNYKAPSLHSCQDVGVADVTKIGGEAALKAIKEWGQPISKITQLVFCTMTGFDMPGTGFKLTKFLGLNPSVNRCMIYQQDCYAGGTTLHLAKDLAENNTSAHVLVLCSENMTMSFHGPFESHLDILIGQEIFSDDAAAAIVGANPDTLTEHPLFELVWATWIIPDTEDGVVGKLR</sequence>
<proteinExistence type="inferred from homology"/>
<reference evidence="5" key="1">
    <citation type="submission" date="2021-01" db="EMBL/GenBank/DDBJ databases">
        <authorList>
            <person name="Lovell J.T."/>
            <person name="Bentley N."/>
            <person name="Bhattarai G."/>
            <person name="Jenkins J.W."/>
            <person name="Sreedasyam A."/>
            <person name="Alarcon Y."/>
            <person name="Bock C."/>
            <person name="Boston L."/>
            <person name="Carlson J."/>
            <person name="Cervantes K."/>
            <person name="Clermont K."/>
            <person name="Krom N."/>
            <person name="Kubenka K."/>
            <person name="Mamidi S."/>
            <person name="Mattison C."/>
            <person name="Monteros M."/>
            <person name="Pisani C."/>
            <person name="Plott C."/>
            <person name="Rajasekar S."/>
            <person name="Rhein H.S."/>
            <person name="Rohla C."/>
            <person name="Song M."/>
            <person name="Hilaire R.S."/>
            <person name="Shu S."/>
            <person name="Wells L."/>
            <person name="Wang X."/>
            <person name="Webber J."/>
            <person name="Heerema R.J."/>
            <person name="Klein P."/>
            <person name="Conner P."/>
            <person name="Grauke L."/>
            <person name="Grimwood J."/>
            <person name="Schmutz J."/>
            <person name="Randall J.J."/>
        </authorList>
    </citation>
    <scope>NUCLEOTIDE SEQUENCE</scope>
    <source>
        <tissue evidence="5">Leaf</tissue>
    </source>
</reference>
<keyword evidence="2" id="KW-0808">Transferase</keyword>
<feature type="domain" description="Chalcone/stilbene synthase N-terminal" evidence="4">
    <location>
        <begin position="5"/>
        <end position="228"/>
    </location>
</feature>
<dbReference type="PANTHER" id="PTHR11877">
    <property type="entry name" value="HYDROXYMETHYLGLUTARYL-COA SYNTHASE"/>
    <property type="match status" value="1"/>
</dbReference>
<evidence type="ECO:0000259" key="4">
    <source>
        <dbReference type="Pfam" id="PF00195"/>
    </source>
</evidence>